<dbReference type="OrthoDB" id="193300at2759"/>
<sequence length="150" mass="16066">MPCTEVLSVLQEKVSQAANRQLKALALGLDSGVAMPSRPSIGSISKESAGPGRPPVPGAALGSAPASERGGVQAPAPPRSEKDASPAPRLQKMQLEVDTELLLEKEQAIAELREMVGIMTEKIKKLEQLVGWGWLMGEWRGRREGAFKRS</sequence>
<dbReference type="Proteomes" id="UP000604046">
    <property type="component" value="Unassembled WGS sequence"/>
</dbReference>
<dbReference type="EMBL" id="CAJNDS010002701">
    <property type="protein sequence ID" value="CAE7567749.1"/>
    <property type="molecule type" value="Genomic_DNA"/>
</dbReference>
<gene>
    <name evidence="2" type="ORF">SNAT2548_LOCUS32217</name>
</gene>
<evidence type="ECO:0000313" key="3">
    <source>
        <dbReference type="Proteomes" id="UP000604046"/>
    </source>
</evidence>
<evidence type="ECO:0000313" key="2">
    <source>
        <dbReference type="EMBL" id="CAE7567749.1"/>
    </source>
</evidence>
<protein>
    <submittedName>
        <fullName evidence="2">Uncharacterized protein</fullName>
    </submittedName>
</protein>
<organism evidence="2 3">
    <name type="scientific">Symbiodinium natans</name>
    <dbReference type="NCBI Taxonomy" id="878477"/>
    <lineage>
        <taxon>Eukaryota</taxon>
        <taxon>Sar</taxon>
        <taxon>Alveolata</taxon>
        <taxon>Dinophyceae</taxon>
        <taxon>Suessiales</taxon>
        <taxon>Symbiodiniaceae</taxon>
        <taxon>Symbiodinium</taxon>
    </lineage>
</organism>
<accession>A0A812UKF2</accession>
<proteinExistence type="predicted"/>
<name>A0A812UKF2_9DINO</name>
<evidence type="ECO:0000256" key="1">
    <source>
        <dbReference type="SAM" id="MobiDB-lite"/>
    </source>
</evidence>
<dbReference type="AlphaFoldDB" id="A0A812UKF2"/>
<reference evidence="2" key="1">
    <citation type="submission" date="2021-02" db="EMBL/GenBank/DDBJ databases">
        <authorList>
            <person name="Dougan E. K."/>
            <person name="Rhodes N."/>
            <person name="Thang M."/>
            <person name="Chan C."/>
        </authorList>
    </citation>
    <scope>NUCLEOTIDE SEQUENCE</scope>
</reference>
<keyword evidence="3" id="KW-1185">Reference proteome</keyword>
<feature type="region of interest" description="Disordered" evidence="1">
    <location>
        <begin position="32"/>
        <end position="93"/>
    </location>
</feature>
<comment type="caution">
    <text evidence="2">The sequence shown here is derived from an EMBL/GenBank/DDBJ whole genome shotgun (WGS) entry which is preliminary data.</text>
</comment>